<evidence type="ECO:0000313" key="4">
    <source>
        <dbReference type="EMBL" id="RNA28912.1"/>
    </source>
</evidence>
<organism evidence="4 5">
    <name type="scientific">Brachionus plicatilis</name>
    <name type="common">Marine rotifer</name>
    <name type="synonym">Brachionus muelleri</name>
    <dbReference type="NCBI Taxonomy" id="10195"/>
    <lineage>
        <taxon>Eukaryota</taxon>
        <taxon>Metazoa</taxon>
        <taxon>Spiralia</taxon>
        <taxon>Gnathifera</taxon>
        <taxon>Rotifera</taxon>
        <taxon>Eurotatoria</taxon>
        <taxon>Monogononta</taxon>
        <taxon>Pseudotrocha</taxon>
        <taxon>Ploima</taxon>
        <taxon>Brachionidae</taxon>
        <taxon>Brachionus</taxon>
    </lineage>
</organism>
<dbReference type="InterPro" id="IPR017956">
    <property type="entry name" value="AT_hook_DNA-bd_motif"/>
</dbReference>
<dbReference type="OrthoDB" id="119028at2759"/>
<comment type="caution">
    <text evidence="4">The sequence shown here is derived from an EMBL/GenBank/DDBJ whole genome shotgun (WGS) entry which is preliminary data.</text>
</comment>
<protein>
    <recommendedName>
        <fullName evidence="3">SWIM-type domain-containing protein</fullName>
    </recommendedName>
</protein>
<feature type="domain" description="SWIM-type" evidence="3">
    <location>
        <begin position="420"/>
        <end position="457"/>
    </location>
</feature>
<keyword evidence="1" id="KW-0479">Metal-binding</keyword>
<feature type="compositionally biased region" description="Basic residues" evidence="2">
    <location>
        <begin position="530"/>
        <end position="547"/>
    </location>
</feature>
<gene>
    <name evidence="4" type="ORF">BpHYR1_040067</name>
</gene>
<dbReference type="PRINTS" id="PR00929">
    <property type="entry name" value="ATHOOK"/>
</dbReference>
<dbReference type="Proteomes" id="UP000276133">
    <property type="component" value="Unassembled WGS sequence"/>
</dbReference>
<reference evidence="4 5" key="1">
    <citation type="journal article" date="2018" name="Sci. Rep.">
        <title>Genomic signatures of local adaptation to the degree of environmental predictability in rotifers.</title>
        <authorList>
            <person name="Franch-Gras L."/>
            <person name="Hahn C."/>
            <person name="Garcia-Roger E.M."/>
            <person name="Carmona M.J."/>
            <person name="Serra M."/>
            <person name="Gomez A."/>
        </authorList>
    </citation>
    <scope>NUCLEOTIDE SEQUENCE [LARGE SCALE GENOMIC DNA]</scope>
    <source>
        <strain evidence="4">HYR1</strain>
    </source>
</reference>
<feature type="region of interest" description="Disordered" evidence="2">
    <location>
        <begin position="492"/>
        <end position="547"/>
    </location>
</feature>
<evidence type="ECO:0000256" key="2">
    <source>
        <dbReference type="SAM" id="MobiDB-lite"/>
    </source>
</evidence>
<proteinExistence type="predicted"/>
<dbReference type="EMBL" id="REGN01002313">
    <property type="protein sequence ID" value="RNA28912.1"/>
    <property type="molecule type" value="Genomic_DNA"/>
</dbReference>
<evidence type="ECO:0000313" key="5">
    <source>
        <dbReference type="Proteomes" id="UP000276133"/>
    </source>
</evidence>
<sequence length="547" mass="64305">ILYQEVAIIKLTEFIQKKDASMNKQGFINKFSHDTNLWKYQYKRKRIDTVCYYFLCSPPLSSCSTMAYYHLTSDDEEVPDDYDKPFCPSFEKAVDNDQLMFFRIFITIKRLISNADKTKHLTVDATYKLIWQGFPVLMIGTTDRQKHFHPFGICISTNETGDDFRFLFESLKKVVFDVMQLQYSSQIKHSLIFLKRERVMCIAHVIRKVDAQLNRFTTEAQKAIKYSTRQDIMRLQLCESEEIFDAVLKLFINKWRSYKSELIDNFLDYFCCEWTTRSKGWFEGYAPGVPSTNNALESWNLIIKLESTMRQRHNLSSFLTILENDIIGRWSRDRHPENVNRAIFYTEFNCDLQLYTAAFQWTSNIKTDCFIKISSSNGRIFYSHQDLNLKLTKETVDDYILTKQNLSWRKFNDYSQFCQINETILCSDDWKQSKCNCREFAKHYICIHVLGLAYSYKLCIIPEKAKTNSIGQKRKRGRPKKQKAALFYQNDCDLNSSENEEIQEPPSDSVIEKESVTEATVEATVDLPRKRGRPKKSTTQGKKTKIN</sequence>
<name>A0A3M7RZK3_BRAPC</name>
<dbReference type="InterPro" id="IPR007527">
    <property type="entry name" value="Znf_SWIM"/>
</dbReference>
<evidence type="ECO:0000256" key="1">
    <source>
        <dbReference type="PROSITE-ProRule" id="PRU00325"/>
    </source>
</evidence>
<dbReference type="Pfam" id="PF04434">
    <property type="entry name" value="SWIM"/>
    <property type="match status" value="1"/>
</dbReference>
<evidence type="ECO:0000259" key="3">
    <source>
        <dbReference type="PROSITE" id="PS50966"/>
    </source>
</evidence>
<dbReference type="GO" id="GO:0003677">
    <property type="term" value="F:DNA binding"/>
    <property type="evidence" value="ECO:0007669"/>
    <property type="project" value="InterPro"/>
</dbReference>
<accession>A0A3M7RZK3</accession>
<dbReference type="GO" id="GO:0008270">
    <property type="term" value="F:zinc ion binding"/>
    <property type="evidence" value="ECO:0007669"/>
    <property type="project" value="UniProtKB-KW"/>
</dbReference>
<dbReference type="PROSITE" id="PS50966">
    <property type="entry name" value="ZF_SWIM"/>
    <property type="match status" value="1"/>
</dbReference>
<keyword evidence="1" id="KW-0862">Zinc</keyword>
<keyword evidence="1" id="KW-0863">Zinc-finger</keyword>
<feature type="non-terminal residue" evidence="4">
    <location>
        <position position="1"/>
    </location>
</feature>
<dbReference type="SMART" id="SM00384">
    <property type="entry name" value="AT_hook"/>
    <property type="match status" value="2"/>
</dbReference>
<dbReference type="AlphaFoldDB" id="A0A3M7RZK3"/>
<keyword evidence="5" id="KW-1185">Reference proteome</keyword>